<comment type="caution">
    <text evidence="3">The sequence shown here is derived from an EMBL/GenBank/DDBJ whole genome shotgun (WGS) entry which is preliminary data.</text>
</comment>
<protein>
    <submittedName>
        <fullName evidence="3">ARABIDOPSIS THALIANA INOSITOL POLYPHOSPHATE 5-PHOSPHATASE 11</fullName>
    </submittedName>
</protein>
<evidence type="ECO:0000313" key="3">
    <source>
        <dbReference type="EMBL" id="GMI96778.1"/>
    </source>
</evidence>
<name>A0A9W7IK63_HIBTR</name>
<evidence type="ECO:0000313" key="4">
    <source>
        <dbReference type="Proteomes" id="UP001165190"/>
    </source>
</evidence>
<reference evidence="3" key="1">
    <citation type="submission" date="2023-05" db="EMBL/GenBank/DDBJ databases">
        <title>Genome and transcriptome analyses reveal genes involved in the formation of fine ridges on petal epidermal cells in Hibiscus trionum.</title>
        <authorList>
            <person name="Koshimizu S."/>
            <person name="Masuda S."/>
            <person name="Ishii T."/>
            <person name="Shirasu K."/>
            <person name="Hoshino A."/>
            <person name="Arita M."/>
        </authorList>
    </citation>
    <scope>NUCLEOTIDE SEQUENCE</scope>
    <source>
        <strain evidence="3">Hamamatsu line</strain>
    </source>
</reference>
<dbReference type="InterPro" id="IPR046985">
    <property type="entry name" value="IP5"/>
</dbReference>
<keyword evidence="4" id="KW-1185">Reference proteome</keyword>
<accession>A0A9W7IK63</accession>
<sequence length="330" mass="37672">MGNFNTVQAGKGKRYYKCKRKPAGTHDGIKTVRADNACDFSRNSDLCICVVTWNMNGQVSYEDLVELLGSNRRFDLLVIGLQEVPRKNLARLLQDALRETHELLGKATMQSLQLYVFGPKNSDMFIKEAKVDKHSFGGCGGMMRRKKGAVAISINYKGFRMVFITCHLSAHGGNVEERNSECRHISHSLFSKEWNPNARLSHITVWLGDLNYRLQGINTHPARSLIQRDLHQLLRSKDQLHQEAERGQIFNGYCEGTLAFKPTYKYNLGSSNYDTSYKVRVPSWIDRILFKIEDPDQITASLHCYESVDDIYSSDHKPVRAHLCLKVLEQ</sequence>
<dbReference type="GO" id="GO:0004439">
    <property type="term" value="F:phosphatidylinositol-4,5-bisphosphate 5-phosphatase activity"/>
    <property type="evidence" value="ECO:0007669"/>
    <property type="project" value="TreeGrafter"/>
</dbReference>
<dbReference type="GO" id="GO:0009753">
    <property type="term" value="P:response to jasmonic acid"/>
    <property type="evidence" value="ECO:0007669"/>
    <property type="project" value="TreeGrafter"/>
</dbReference>
<organism evidence="3 4">
    <name type="scientific">Hibiscus trionum</name>
    <name type="common">Flower of an hour</name>
    <dbReference type="NCBI Taxonomy" id="183268"/>
    <lineage>
        <taxon>Eukaryota</taxon>
        <taxon>Viridiplantae</taxon>
        <taxon>Streptophyta</taxon>
        <taxon>Embryophyta</taxon>
        <taxon>Tracheophyta</taxon>
        <taxon>Spermatophyta</taxon>
        <taxon>Magnoliopsida</taxon>
        <taxon>eudicotyledons</taxon>
        <taxon>Gunneridae</taxon>
        <taxon>Pentapetalae</taxon>
        <taxon>rosids</taxon>
        <taxon>malvids</taxon>
        <taxon>Malvales</taxon>
        <taxon>Malvaceae</taxon>
        <taxon>Malvoideae</taxon>
        <taxon>Hibiscus</taxon>
    </lineage>
</organism>
<proteinExistence type="inferred from homology"/>
<dbReference type="SMART" id="SM00128">
    <property type="entry name" value="IPPc"/>
    <property type="match status" value="1"/>
</dbReference>
<dbReference type="GO" id="GO:0009737">
    <property type="term" value="P:response to abscisic acid"/>
    <property type="evidence" value="ECO:0007669"/>
    <property type="project" value="TreeGrafter"/>
</dbReference>
<dbReference type="SUPFAM" id="SSF56219">
    <property type="entry name" value="DNase I-like"/>
    <property type="match status" value="1"/>
</dbReference>
<dbReference type="FunFam" id="3.60.10.10:FF:000044">
    <property type="entry name" value="Type IV inositol polyphosphate 5-phosphatase 11"/>
    <property type="match status" value="1"/>
</dbReference>
<dbReference type="Proteomes" id="UP001165190">
    <property type="component" value="Unassembled WGS sequence"/>
</dbReference>
<gene>
    <name evidence="3" type="ORF">HRI_003347100</name>
</gene>
<dbReference type="InterPro" id="IPR000300">
    <property type="entry name" value="IPPc"/>
</dbReference>
<feature type="domain" description="Inositol polyphosphate-related phosphatase" evidence="2">
    <location>
        <begin position="44"/>
        <end position="329"/>
    </location>
</feature>
<dbReference type="OrthoDB" id="405996at2759"/>
<dbReference type="GO" id="GO:0009651">
    <property type="term" value="P:response to salt stress"/>
    <property type="evidence" value="ECO:0007669"/>
    <property type="project" value="TreeGrafter"/>
</dbReference>
<dbReference type="PANTHER" id="PTHR11200:SF275">
    <property type="entry name" value="LD06095P"/>
    <property type="match status" value="1"/>
</dbReference>
<dbReference type="GO" id="GO:0043813">
    <property type="term" value="F:phosphatidylinositol-3,5-bisphosphate 5-phosphatase activity"/>
    <property type="evidence" value="ECO:0007669"/>
    <property type="project" value="TreeGrafter"/>
</dbReference>
<dbReference type="Gene3D" id="3.60.10.10">
    <property type="entry name" value="Endonuclease/exonuclease/phosphatase"/>
    <property type="match status" value="1"/>
</dbReference>
<comment type="similarity">
    <text evidence="1">Belongs to the inositol polyphosphate 5-phosphatase family.</text>
</comment>
<dbReference type="GO" id="GO:0009733">
    <property type="term" value="P:response to auxin"/>
    <property type="evidence" value="ECO:0007669"/>
    <property type="project" value="TreeGrafter"/>
</dbReference>
<evidence type="ECO:0000256" key="1">
    <source>
        <dbReference type="ARBA" id="ARBA00010768"/>
    </source>
</evidence>
<dbReference type="EMBL" id="BSYR01000030">
    <property type="protein sequence ID" value="GMI96778.1"/>
    <property type="molecule type" value="Genomic_DNA"/>
</dbReference>
<evidence type="ECO:0000259" key="2">
    <source>
        <dbReference type="SMART" id="SM00128"/>
    </source>
</evidence>
<dbReference type="AlphaFoldDB" id="A0A9W7IK63"/>
<dbReference type="InterPro" id="IPR036691">
    <property type="entry name" value="Endo/exonu/phosph_ase_sf"/>
</dbReference>
<dbReference type="Pfam" id="PF22669">
    <property type="entry name" value="Exo_endo_phos2"/>
    <property type="match status" value="1"/>
</dbReference>
<dbReference type="GO" id="GO:0034485">
    <property type="term" value="F:phosphatidylinositol-3,4,5-trisphosphate 5-phosphatase activity"/>
    <property type="evidence" value="ECO:0007669"/>
    <property type="project" value="TreeGrafter"/>
</dbReference>
<dbReference type="PANTHER" id="PTHR11200">
    <property type="entry name" value="INOSITOL 5-PHOSPHATASE"/>
    <property type="match status" value="1"/>
</dbReference>
<dbReference type="GO" id="GO:0005886">
    <property type="term" value="C:plasma membrane"/>
    <property type="evidence" value="ECO:0007669"/>
    <property type="project" value="TreeGrafter"/>
</dbReference>
<dbReference type="GO" id="GO:0046856">
    <property type="term" value="P:phosphatidylinositol dephosphorylation"/>
    <property type="evidence" value="ECO:0007669"/>
    <property type="project" value="InterPro"/>
</dbReference>